<dbReference type="PANTHER" id="PTHR44858">
    <property type="entry name" value="TETRATRICOPEPTIDE REPEAT PROTEIN 6"/>
    <property type="match status" value="1"/>
</dbReference>
<dbReference type="EMBL" id="EU016576">
    <property type="protein sequence ID" value="ABZ06453.1"/>
    <property type="molecule type" value="Genomic_DNA"/>
</dbReference>
<evidence type="ECO:0000313" key="4">
    <source>
        <dbReference type="EMBL" id="ABZ06453.1"/>
    </source>
</evidence>
<organism evidence="4">
    <name type="scientific">uncultured marine microorganism HF4000_010I05</name>
    <dbReference type="NCBI Taxonomy" id="455517"/>
    <lineage>
        <taxon>unclassified sequences</taxon>
        <taxon>environmental samples</taxon>
    </lineage>
</organism>
<protein>
    <submittedName>
        <fullName evidence="4">Putative TPR domain protein</fullName>
    </submittedName>
</protein>
<name>B3T1J4_9ZZZZ</name>
<dbReference type="PROSITE" id="PS50005">
    <property type="entry name" value="TPR"/>
    <property type="match status" value="2"/>
</dbReference>
<keyword evidence="1" id="KW-0677">Repeat</keyword>
<dbReference type="Pfam" id="PF14238">
    <property type="entry name" value="DUF4340"/>
    <property type="match status" value="1"/>
</dbReference>
<dbReference type="PANTHER" id="PTHR44858:SF1">
    <property type="entry name" value="UDP-N-ACETYLGLUCOSAMINE--PEPTIDE N-ACETYLGLUCOSAMINYLTRANSFERASE SPINDLY-RELATED"/>
    <property type="match status" value="1"/>
</dbReference>
<gene>
    <name evidence="4" type="ORF">ALOHA_HF4000010I05ctg1g17</name>
</gene>
<reference evidence="4" key="1">
    <citation type="journal article" date="2008" name="ISME J.">
        <title>Genomic patterns of recombination, clonal divergence and environment in marine microbial populations.</title>
        <authorList>
            <person name="Konstantinidis K.T."/>
            <person name="Delong E.F."/>
        </authorList>
    </citation>
    <scope>NUCLEOTIDE SEQUENCE</scope>
</reference>
<keyword evidence="2" id="KW-0802">TPR repeat</keyword>
<proteinExistence type="predicted"/>
<evidence type="ECO:0000256" key="1">
    <source>
        <dbReference type="ARBA" id="ARBA00022737"/>
    </source>
</evidence>
<dbReference type="SMART" id="SM00028">
    <property type="entry name" value="TPR"/>
    <property type="match status" value="2"/>
</dbReference>
<feature type="domain" description="DUF4340" evidence="3">
    <location>
        <begin position="212"/>
        <end position="277"/>
    </location>
</feature>
<evidence type="ECO:0000256" key="2">
    <source>
        <dbReference type="ARBA" id="ARBA00022803"/>
    </source>
</evidence>
<dbReference type="SUPFAM" id="SSF48452">
    <property type="entry name" value="TPR-like"/>
    <property type="match status" value="1"/>
</dbReference>
<dbReference type="InterPro" id="IPR011990">
    <property type="entry name" value="TPR-like_helical_dom_sf"/>
</dbReference>
<evidence type="ECO:0000259" key="3">
    <source>
        <dbReference type="Pfam" id="PF14238"/>
    </source>
</evidence>
<dbReference type="InterPro" id="IPR050498">
    <property type="entry name" value="Ycf3"/>
</dbReference>
<sequence>MEYNLAGRASQSIDEAIQNYQLSIEKFTEAIRLVPENDAYYAFRGDSYFRLERYEEALNDIDHAIRIGTESPTGVFWAHCLSRGITNIELGQNQRAVQDFDKAIELNPNDPMIYAYRSIAYRNLDQAANADADEETALRLQFEAPTWLYKLDEDAIVRIEVSSAGHTVRYEKKPDTLDWYIQENNKETPVLWGRWAGTSLLVNGPMVKPILADNIDDLASYGLDPPETKMLVVNRSGQSVEIHLGIPTPNEDDKYVRLVGNPKLFAVAASWAQAITRLATDPPYPPR</sequence>
<accession>B3T1J4</accession>
<dbReference type="InterPro" id="IPR019734">
    <property type="entry name" value="TPR_rpt"/>
</dbReference>
<dbReference type="Pfam" id="PF13181">
    <property type="entry name" value="TPR_8"/>
    <property type="match status" value="1"/>
</dbReference>
<dbReference type="AlphaFoldDB" id="B3T1J4"/>
<dbReference type="Pfam" id="PF13431">
    <property type="entry name" value="TPR_17"/>
    <property type="match status" value="1"/>
</dbReference>
<dbReference type="InterPro" id="IPR025641">
    <property type="entry name" value="DUF4340"/>
</dbReference>
<dbReference type="Gene3D" id="1.25.40.10">
    <property type="entry name" value="Tetratricopeptide repeat domain"/>
    <property type="match status" value="2"/>
</dbReference>